<dbReference type="GO" id="GO:0003676">
    <property type="term" value="F:nucleic acid binding"/>
    <property type="evidence" value="ECO:0007669"/>
    <property type="project" value="InterPro"/>
</dbReference>
<keyword evidence="3" id="KW-1185">Reference proteome</keyword>
<dbReference type="Proteomes" id="UP000663870">
    <property type="component" value="Unassembled WGS sequence"/>
</dbReference>
<evidence type="ECO:0008006" key="4">
    <source>
        <dbReference type="Google" id="ProtNLM"/>
    </source>
</evidence>
<reference evidence="2" key="1">
    <citation type="submission" date="2021-02" db="EMBL/GenBank/DDBJ databases">
        <authorList>
            <person name="Nowell W R."/>
        </authorList>
    </citation>
    <scope>NUCLEOTIDE SEQUENCE</scope>
</reference>
<name>A0A816DAM5_9BILA</name>
<protein>
    <recommendedName>
        <fullName evidence="4">CCHC-type domain-containing protein</fullName>
    </recommendedName>
</protein>
<evidence type="ECO:0000313" key="1">
    <source>
        <dbReference type="EMBL" id="CAF1437749.1"/>
    </source>
</evidence>
<proteinExistence type="predicted"/>
<evidence type="ECO:0000313" key="3">
    <source>
        <dbReference type="Proteomes" id="UP000663870"/>
    </source>
</evidence>
<dbReference type="Proteomes" id="UP000663854">
    <property type="component" value="Unassembled WGS sequence"/>
</dbReference>
<dbReference type="InterPro" id="IPR036875">
    <property type="entry name" value="Znf_CCHC_sf"/>
</dbReference>
<dbReference type="AlphaFoldDB" id="A0A816DAM5"/>
<gene>
    <name evidence="2" type="ORF">JXQ802_LOCUS52348</name>
    <name evidence="1" type="ORF">PYM288_LOCUS36026</name>
</gene>
<evidence type="ECO:0000313" key="2">
    <source>
        <dbReference type="EMBL" id="CAF1634843.1"/>
    </source>
</evidence>
<sequence length="242" mass="28952">MQEFFHMHQEENQSVISFYENVIRKYRKSRHFITEQQVITVLQNDVKKSLKEHLIRNQKEIKKPEQWLQFAREEEYTGSSFSRALIWYIALFDITYTLSSRGGRNGYVTPCIQKRIQQKINVPHHESKNSPFFERTLPTATIQPTSTNIHLSSQQPFTSRYYYKQSTSTNNRTYPTQNNYTNFKHNQKNHPKKEAQRLTPCLICNKTNHPTIKCFYKKDNGCFKCGQSNHQIRDYPQQHFFE</sequence>
<dbReference type="GO" id="GO:0008270">
    <property type="term" value="F:zinc ion binding"/>
    <property type="evidence" value="ECO:0007669"/>
    <property type="project" value="InterPro"/>
</dbReference>
<organism evidence="2 3">
    <name type="scientific">Rotaria sordida</name>
    <dbReference type="NCBI Taxonomy" id="392033"/>
    <lineage>
        <taxon>Eukaryota</taxon>
        <taxon>Metazoa</taxon>
        <taxon>Spiralia</taxon>
        <taxon>Gnathifera</taxon>
        <taxon>Rotifera</taxon>
        <taxon>Eurotatoria</taxon>
        <taxon>Bdelloidea</taxon>
        <taxon>Philodinida</taxon>
        <taxon>Philodinidae</taxon>
        <taxon>Rotaria</taxon>
    </lineage>
</organism>
<accession>A0A816DAM5</accession>
<dbReference type="EMBL" id="CAJNOL010008231">
    <property type="protein sequence ID" value="CAF1634843.1"/>
    <property type="molecule type" value="Genomic_DNA"/>
</dbReference>
<dbReference type="Gene3D" id="4.10.60.10">
    <property type="entry name" value="Zinc finger, CCHC-type"/>
    <property type="match status" value="1"/>
</dbReference>
<dbReference type="SUPFAM" id="SSF57756">
    <property type="entry name" value="Retrovirus zinc finger-like domains"/>
    <property type="match status" value="1"/>
</dbReference>
<comment type="caution">
    <text evidence="2">The sequence shown here is derived from an EMBL/GenBank/DDBJ whole genome shotgun (WGS) entry which is preliminary data.</text>
</comment>
<dbReference type="EMBL" id="CAJNOH010006639">
    <property type="protein sequence ID" value="CAF1437749.1"/>
    <property type="molecule type" value="Genomic_DNA"/>
</dbReference>